<proteinExistence type="predicted"/>
<organism evidence="1 2">
    <name type="scientific">Leucogyrophana mollusca</name>
    <dbReference type="NCBI Taxonomy" id="85980"/>
    <lineage>
        <taxon>Eukaryota</taxon>
        <taxon>Fungi</taxon>
        <taxon>Dikarya</taxon>
        <taxon>Basidiomycota</taxon>
        <taxon>Agaricomycotina</taxon>
        <taxon>Agaricomycetes</taxon>
        <taxon>Agaricomycetidae</taxon>
        <taxon>Boletales</taxon>
        <taxon>Boletales incertae sedis</taxon>
        <taxon>Leucogyrophana</taxon>
    </lineage>
</organism>
<sequence>MLSTRPLDVDRRALTKTPGRALLKSRSALQENAVLHTTRPISKLLPAHTPYAFAPKQPPPGDKTHVPGEKSRPAARPLGDKTPFPNRTNLNFEPRPSSTRKHPRGPRQSFETPVTAGYHWDVSDISIDAPAVGGGPIEEALAVEDYGDVEYMPPKVLEIPYAPMFDLPDYKNVGRTMVALAHSYPVDDTPAPVVGFTDADVDFFAFEGLVLPELGDDNPFANFVPLSKPTPCAPSATRNVSRPGTSAVSRAAANIMSRPATSTLPPPATGATSRPATSLASRPVTSAAYRPAKGLTSRPASSLARPTTSTAPRPPTVATARPATSVGTVRPKHTLARPASAMTARGVATTATRVGSRDASTATARGVNTMTITRGVSTTTDRGPTLGTRGLGSNKQEARGVVGKPATHNGAVTPQGNENNALVLAFSSVGFDEEGDFRFDI</sequence>
<evidence type="ECO:0000313" key="1">
    <source>
        <dbReference type="EMBL" id="KAH7919786.1"/>
    </source>
</evidence>
<accession>A0ACB8B3I4</accession>
<keyword evidence="2" id="KW-1185">Reference proteome</keyword>
<evidence type="ECO:0000313" key="2">
    <source>
        <dbReference type="Proteomes" id="UP000790709"/>
    </source>
</evidence>
<reference evidence="1" key="1">
    <citation type="journal article" date="2021" name="New Phytol.">
        <title>Evolutionary innovations through gain and loss of genes in the ectomycorrhizal Boletales.</title>
        <authorList>
            <person name="Wu G."/>
            <person name="Miyauchi S."/>
            <person name="Morin E."/>
            <person name="Kuo A."/>
            <person name="Drula E."/>
            <person name="Varga T."/>
            <person name="Kohler A."/>
            <person name="Feng B."/>
            <person name="Cao Y."/>
            <person name="Lipzen A."/>
            <person name="Daum C."/>
            <person name="Hundley H."/>
            <person name="Pangilinan J."/>
            <person name="Johnson J."/>
            <person name="Barry K."/>
            <person name="LaButti K."/>
            <person name="Ng V."/>
            <person name="Ahrendt S."/>
            <person name="Min B."/>
            <person name="Choi I.G."/>
            <person name="Park H."/>
            <person name="Plett J.M."/>
            <person name="Magnuson J."/>
            <person name="Spatafora J.W."/>
            <person name="Nagy L.G."/>
            <person name="Henrissat B."/>
            <person name="Grigoriev I.V."/>
            <person name="Yang Z.L."/>
            <person name="Xu J."/>
            <person name="Martin F.M."/>
        </authorList>
    </citation>
    <scope>NUCLEOTIDE SEQUENCE</scope>
    <source>
        <strain evidence="1">KUC20120723A-06</strain>
    </source>
</reference>
<name>A0ACB8B3I4_9AGAM</name>
<dbReference type="EMBL" id="MU266630">
    <property type="protein sequence ID" value="KAH7919786.1"/>
    <property type="molecule type" value="Genomic_DNA"/>
</dbReference>
<protein>
    <submittedName>
        <fullName evidence="1">Uncharacterized protein</fullName>
    </submittedName>
</protein>
<dbReference type="Proteomes" id="UP000790709">
    <property type="component" value="Unassembled WGS sequence"/>
</dbReference>
<gene>
    <name evidence="1" type="ORF">BV22DRAFT_1133577</name>
</gene>
<comment type="caution">
    <text evidence="1">The sequence shown here is derived from an EMBL/GenBank/DDBJ whole genome shotgun (WGS) entry which is preliminary data.</text>
</comment>